<name>A0A8S2CS85_9BILA</name>
<dbReference type="Proteomes" id="UP000682733">
    <property type="component" value="Unassembled WGS sequence"/>
</dbReference>
<dbReference type="AlphaFoldDB" id="A0A8S2CS85"/>
<evidence type="ECO:0008006" key="9">
    <source>
        <dbReference type="Google" id="ProtNLM"/>
    </source>
</evidence>
<evidence type="ECO:0000259" key="4">
    <source>
        <dbReference type="Pfam" id="PF04500"/>
    </source>
</evidence>
<feature type="domain" description="FLYWCH-type" evidence="4">
    <location>
        <begin position="7"/>
        <end position="71"/>
    </location>
</feature>
<keyword evidence="1" id="KW-0479">Metal-binding</keyword>
<keyword evidence="2" id="KW-0863">Zinc-finger</keyword>
<reference evidence="6" key="1">
    <citation type="submission" date="2021-02" db="EMBL/GenBank/DDBJ databases">
        <authorList>
            <person name="Nowell W R."/>
        </authorList>
    </citation>
    <scope>NUCLEOTIDE SEQUENCE</scope>
</reference>
<dbReference type="GO" id="GO:0008270">
    <property type="term" value="F:zinc ion binding"/>
    <property type="evidence" value="ECO:0007669"/>
    <property type="project" value="UniProtKB-KW"/>
</dbReference>
<dbReference type="PANTHER" id="PTHR47160">
    <property type="entry name" value="PUTATIVE-RELATED"/>
    <property type="match status" value="1"/>
</dbReference>
<evidence type="ECO:0000259" key="5">
    <source>
        <dbReference type="Pfam" id="PF10551"/>
    </source>
</evidence>
<comment type="caution">
    <text evidence="6">The sequence shown here is derived from an EMBL/GenBank/DDBJ whole genome shotgun (WGS) entry which is preliminary data.</text>
</comment>
<dbReference type="Proteomes" id="UP000677228">
    <property type="component" value="Unassembled WGS sequence"/>
</dbReference>
<dbReference type="Pfam" id="PF04500">
    <property type="entry name" value="FLYWCH"/>
    <property type="match status" value="1"/>
</dbReference>
<dbReference type="InterPro" id="IPR007588">
    <property type="entry name" value="Znf_FLYWCH"/>
</dbReference>
<dbReference type="InterPro" id="IPR018289">
    <property type="entry name" value="MULE_transposase_dom"/>
</dbReference>
<dbReference type="EMBL" id="CAJOBA010001016">
    <property type="protein sequence ID" value="CAF3570884.1"/>
    <property type="molecule type" value="Genomic_DNA"/>
</dbReference>
<dbReference type="Gene3D" id="2.20.25.240">
    <property type="match status" value="1"/>
</dbReference>
<evidence type="ECO:0000256" key="3">
    <source>
        <dbReference type="ARBA" id="ARBA00022833"/>
    </source>
</evidence>
<proteinExistence type="predicted"/>
<dbReference type="EMBL" id="CAJNOK010001016">
    <property type="protein sequence ID" value="CAF0788454.1"/>
    <property type="molecule type" value="Genomic_DNA"/>
</dbReference>
<dbReference type="PANTHER" id="PTHR47160:SF10">
    <property type="entry name" value="MULE TRANSPOSASE DOMAIN-CONTAINING PROTEIN"/>
    <property type="match status" value="1"/>
</dbReference>
<evidence type="ECO:0000313" key="6">
    <source>
        <dbReference type="EMBL" id="CAF0788454.1"/>
    </source>
</evidence>
<sequence>MSTPVKFTTTTKGRPLMILDGYSYIQDRQTDEKTYWRCENHKTFNCHYRIHTCNSTNSQTHVTIINRNGNHTTSCNSDPIKILLRKFHENVVDRAKNTQESTDTVLSQCISNLPDPARVRLPPLDHVKRTIQHHRKINDLPQIPNNVDFPCVPILLQSTKRNEIFLRVDTGPGADRILIFSSPEQISILESSDDFFIDGTFDVVPEIFYQLYVIHAVHRQHVIPAVFGLLRRKNAVTYQRLINNIVEFAPAWCPQNIVLDFEKAVMNVFSTSFPQASLSGCYFHLRQSIHRQLQAQGLQKYYEDDGDFAHGIHKIAALAFIHPKDVVEAFVQLSIHLGNRFQSMLDYFEDNYIGRFRANGSRARPLFDIEFWNVHERTKNLQMRTNNSAEAWNRRIGCVFQCSHPTLWKFIEKIILEEDSHIHTKIARVNAGEEVSKKKKYQHLDKRLFNLVSNPHQNIIDQITAIAYNIIL</sequence>
<protein>
    <recommendedName>
        <fullName evidence="9">MULE transposase domain-containing protein</fullName>
    </recommendedName>
</protein>
<evidence type="ECO:0000256" key="2">
    <source>
        <dbReference type="ARBA" id="ARBA00022771"/>
    </source>
</evidence>
<accession>A0A8S2CS85</accession>
<feature type="domain" description="MULE transposase" evidence="5">
    <location>
        <begin position="197"/>
        <end position="287"/>
    </location>
</feature>
<evidence type="ECO:0000313" key="7">
    <source>
        <dbReference type="EMBL" id="CAF3570884.1"/>
    </source>
</evidence>
<keyword evidence="3" id="KW-0862">Zinc</keyword>
<gene>
    <name evidence="6" type="ORF">OVA965_LOCUS4006</name>
    <name evidence="7" type="ORF">TMI583_LOCUS4004</name>
</gene>
<evidence type="ECO:0000256" key="1">
    <source>
        <dbReference type="ARBA" id="ARBA00022723"/>
    </source>
</evidence>
<evidence type="ECO:0000313" key="8">
    <source>
        <dbReference type="Proteomes" id="UP000677228"/>
    </source>
</evidence>
<dbReference type="Pfam" id="PF10551">
    <property type="entry name" value="MULE"/>
    <property type="match status" value="1"/>
</dbReference>
<organism evidence="6 8">
    <name type="scientific">Didymodactylos carnosus</name>
    <dbReference type="NCBI Taxonomy" id="1234261"/>
    <lineage>
        <taxon>Eukaryota</taxon>
        <taxon>Metazoa</taxon>
        <taxon>Spiralia</taxon>
        <taxon>Gnathifera</taxon>
        <taxon>Rotifera</taxon>
        <taxon>Eurotatoria</taxon>
        <taxon>Bdelloidea</taxon>
        <taxon>Philodinida</taxon>
        <taxon>Philodinidae</taxon>
        <taxon>Didymodactylos</taxon>
    </lineage>
</organism>